<gene>
    <name evidence="2" type="ORF">NTEN_LOCUS19183</name>
</gene>
<dbReference type="EMBL" id="CADCXU010028210">
    <property type="protein sequence ID" value="CAB0014775.1"/>
    <property type="molecule type" value="Genomic_DNA"/>
</dbReference>
<feature type="region of interest" description="Disordered" evidence="1">
    <location>
        <begin position="184"/>
        <end position="210"/>
    </location>
</feature>
<name>A0A6H5HC81_9HEMI</name>
<sequence>MLHRRKNGIFSHRNFRNRVRQLKNSTLNYRKLLSQLRETRRTDQRCGFGISIAQIRPPSQQGNLVQTTFSILCLKHELKYQNNGPGRDREIGERAPGERSHALRSPRVGVIISASTASNLRHHRPPRLADLPILAEIVICLVMLLSARFHLIKVIKISQHFHFARRQVPRSCLCTYPANVCRPSSSQVDGNRLPRMPTKQKPRPQKEGKT</sequence>
<keyword evidence="3" id="KW-1185">Reference proteome</keyword>
<accession>A0A6H5HC81</accession>
<evidence type="ECO:0000313" key="2">
    <source>
        <dbReference type="EMBL" id="CAB0014775.1"/>
    </source>
</evidence>
<proteinExistence type="predicted"/>
<organism evidence="2 3">
    <name type="scientific">Nesidiocoris tenuis</name>
    <dbReference type="NCBI Taxonomy" id="355587"/>
    <lineage>
        <taxon>Eukaryota</taxon>
        <taxon>Metazoa</taxon>
        <taxon>Ecdysozoa</taxon>
        <taxon>Arthropoda</taxon>
        <taxon>Hexapoda</taxon>
        <taxon>Insecta</taxon>
        <taxon>Pterygota</taxon>
        <taxon>Neoptera</taxon>
        <taxon>Paraneoptera</taxon>
        <taxon>Hemiptera</taxon>
        <taxon>Heteroptera</taxon>
        <taxon>Panheteroptera</taxon>
        <taxon>Cimicomorpha</taxon>
        <taxon>Miridae</taxon>
        <taxon>Dicyphina</taxon>
        <taxon>Nesidiocoris</taxon>
    </lineage>
</organism>
<evidence type="ECO:0000256" key="1">
    <source>
        <dbReference type="SAM" id="MobiDB-lite"/>
    </source>
</evidence>
<dbReference type="AlphaFoldDB" id="A0A6H5HC81"/>
<protein>
    <submittedName>
        <fullName evidence="2">Uncharacterized protein</fullName>
    </submittedName>
</protein>
<evidence type="ECO:0000313" key="3">
    <source>
        <dbReference type="Proteomes" id="UP000479000"/>
    </source>
</evidence>
<reference evidence="2 3" key="1">
    <citation type="submission" date="2020-02" db="EMBL/GenBank/DDBJ databases">
        <authorList>
            <person name="Ferguson B K."/>
        </authorList>
    </citation>
    <scope>NUCLEOTIDE SEQUENCE [LARGE SCALE GENOMIC DNA]</scope>
</reference>
<dbReference type="Proteomes" id="UP000479000">
    <property type="component" value="Unassembled WGS sequence"/>
</dbReference>